<reference evidence="2 3" key="1">
    <citation type="submission" date="2024-04" db="EMBL/GenBank/DDBJ databases">
        <authorList>
            <person name="Waldvogel A.-M."/>
            <person name="Schoenle A."/>
        </authorList>
    </citation>
    <scope>NUCLEOTIDE SEQUENCE [LARGE SCALE GENOMIC DNA]</scope>
</reference>
<accession>A0AAV2M799</accession>
<protein>
    <submittedName>
        <fullName evidence="2">Uncharacterized protein</fullName>
    </submittedName>
</protein>
<organism evidence="2 3">
    <name type="scientific">Knipowitschia caucasica</name>
    <name type="common">Caucasian dwarf goby</name>
    <name type="synonym">Pomatoschistus caucasicus</name>
    <dbReference type="NCBI Taxonomy" id="637954"/>
    <lineage>
        <taxon>Eukaryota</taxon>
        <taxon>Metazoa</taxon>
        <taxon>Chordata</taxon>
        <taxon>Craniata</taxon>
        <taxon>Vertebrata</taxon>
        <taxon>Euteleostomi</taxon>
        <taxon>Actinopterygii</taxon>
        <taxon>Neopterygii</taxon>
        <taxon>Teleostei</taxon>
        <taxon>Neoteleostei</taxon>
        <taxon>Acanthomorphata</taxon>
        <taxon>Gobiaria</taxon>
        <taxon>Gobiiformes</taxon>
        <taxon>Gobioidei</taxon>
        <taxon>Gobiidae</taxon>
        <taxon>Gobiinae</taxon>
        <taxon>Knipowitschia</taxon>
    </lineage>
</organism>
<gene>
    <name evidence="2" type="ORF">KC01_LOCUS35886</name>
</gene>
<dbReference type="AlphaFoldDB" id="A0AAV2M799"/>
<dbReference type="Proteomes" id="UP001497482">
    <property type="component" value="Chromosome 6"/>
</dbReference>
<keyword evidence="3" id="KW-1185">Reference proteome</keyword>
<proteinExistence type="predicted"/>
<name>A0AAV2M799_KNICA</name>
<evidence type="ECO:0000256" key="1">
    <source>
        <dbReference type="SAM" id="MobiDB-lite"/>
    </source>
</evidence>
<feature type="compositionally biased region" description="Basic and acidic residues" evidence="1">
    <location>
        <begin position="79"/>
        <end position="95"/>
    </location>
</feature>
<evidence type="ECO:0000313" key="3">
    <source>
        <dbReference type="Proteomes" id="UP001497482"/>
    </source>
</evidence>
<feature type="region of interest" description="Disordered" evidence="1">
    <location>
        <begin position="70"/>
        <end position="106"/>
    </location>
</feature>
<evidence type="ECO:0000313" key="2">
    <source>
        <dbReference type="EMBL" id="CAL1609061.1"/>
    </source>
</evidence>
<dbReference type="EMBL" id="OZ035828">
    <property type="protein sequence ID" value="CAL1609061.1"/>
    <property type="molecule type" value="Genomic_DNA"/>
</dbReference>
<sequence>MYERCVAHSSIIQSLCLRANDPSSSATVMSPRQEVSHEGGLQDMFQQVQRQAYIRDECCRSHSDGLERGVYPSAASPSERCHVPDWDVNHRESKGSHGLSTVRDTF</sequence>